<comment type="caution">
    <text evidence="2">The sequence shown here is derived from an EMBL/GenBank/DDBJ whole genome shotgun (WGS) entry which is preliminary data.</text>
</comment>
<dbReference type="EMBL" id="ACVA01000053">
    <property type="protein sequence ID" value="EEX17840.1"/>
    <property type="molecule type" value="Genomic_DNA"/>
</dbReference>
<organism evidence="2 3">
    <name type="scientific">Prevotella veroralis F0319</name>
    <dbReference type="NCBI Taxonomy" id="649761"/>
    <lineage>
        <taxon>Bacteria</taxon>
        <taxon>Pseudomonadati</taxon>
        <taxon>Bacteroidota</taxon>
        <taxon>Bacteroidia</taxon>
        <taxon>Bacteroidales</taxon>
        <taxon>Prevotellaceae</taxon>
        <taxon>Prevotella</taxon>
    </lineage>
</organism>
<name>C9MRQ1_9BACT</name>
<dbReference type="STRING" id="649761.HMPREF0973_02314"/>
<dbReference type="AlphaFoldDB" id="C9MRQ1"/>
<evidence type="ECO:0000313" key="3">
    <source>
        <dbReference type="Proteomes" id="UP000003327"/>
    </source>
</evidence>
<feature type="region of interest" description="Disordered" evidence="1">
    <location>
        <begin position="1"/>
        <end position="59"/>
    </location>
</feature>
<dbReference type="HOGENOM" id="CLU_2956882_0_0_10"/>
<feature type="compositionally biased region" description="Polar residues" evidence="1">
    <location>
        <begin position="34"/>
        <end position="52"/>
    </location>
</feature>
<keyword evidence="3" id="KW-1185">Reference proteome</keyword>
<evidence type="ECO:0000313" key="2">
    <source>
        <dbReference type="EMBL" id="EEX17840.1"/>
    </source>
</evidence>
<gene>
    <name evidence="2" type="ORF">HMPREF0973_02314</name>
</gene>
<protein>
    <submittedName>
        <fullName evidence="2">Uncharacterized protein</fullName>
    </submittedName>
</protein>
<dbReference type="Proteomes" id="UP000003327">
    <property type="component" value="Unassembled WGS sequence"/>
</dbReference>
<proteinExistence type="predicted"/>
<sequence length="59" mass="6188">MKAFPSSSEGGDVPNGMSKGGEKADRRGRLSLLCGNSFNGRSSLTPSPSPNGEGSKYYY</sequence>
<accession>C9MRQ1</accession>
<evidence type="ECO:0000256" key="1">
    <source>
        <dbReference type="SAM" id="MobiDB-lite"/>
    </source>
</evidence>
<reference evidence="2 3" key="1">
    <citation type="submission" date="2009-09" db="EMBL/GenBank/DDBJ databases">
        <authorList>
            <person name="Weinstock G."/>
            <person name="Sodergren E."/>
            <person name="Clifton S."/>
            <person name="Fulton L."/>
            <person name="Fulton B."/>
            <person name="Courtney L."/>
            <person name="Fronick C."/>
            <person name="Harrison M."/>
            <person name="Strong C."/>
            <person name="Farmer C."/>
            <person name="Delahaunty K."/>
            <person name="Markovic C."/>
            <person name="Hall O."/>
            <person name="Minx P."/>
            <person name="Tomlinson C."/>
            <person name="Mitreva M."/>
            <person name="Nelson J."/>
            <person name="Hou S."/>
            <person name="Wollam A."/>
            <person name="Pepin K.H."/>
            <person name="Johnson M."/>
            <person name="Bhonagiri V."/>
            <person name="Nash W.E."/>
            <person name="Warren W."/>
            <person name="Chinwalla A."/>
            <person name="Mardis E.R."/>
            <person name="Wilson R.K."/>
        </authorList>
    </citation>
    <scope>NUCLEOTIDE SEQUENCE [LARGE SCALE GENOMIC DNA]</scope>
    <source>
        <strain evidence="2 3">F0319</strain>
    </source>
</reference>